<sequence length="390" mass="44089">MLVYDRTTSHLQSHLLAMDPPIILVSDFEENPPITLRYVNGDNELDFETVYVNINRLCDHSGRGRLETSTVSGAVPSLQLKECDEEFLDAFWSCGANLCDYFAEFFTSDTAVMQSMWFHMLEKLQQAAILPHQFWLPAVPSCEHAEAFEKDWASFHHVINSLAVPRKTGLFGSIVCPPHLLNARLNIDLGDNKDGLGRWQQFLYRGSPGFTVPEAERVYARTTQDAPDPTAFEVHVPRAGLALVEKHTERLRLLAERLAEGESQTDDEASASVPLDQKTLNLKHESTYTSIDGRQVLTQPMYPRPEAERAPRHGPNLEDPSFDLTNPCFQHVNECIGVLKGGDVFRHADDDRYFHMLSVGSPDVLQNWSSQSRVDRAAYVDIYDDWTPIT</sequence>
<dbReference type="OrthoDB" id="21072at2759"/>
<reference evidence="1" key="1">
    <citation type="journal article" date="2020" name="Stud. Mycol.">
        <title>101 Dothideomycetes genomes: a test case for predicting lifestyles and emergence of pathogens.</title>
        <authorList>
            <person name="Haridas S."/>
            <person name="Albert R."/>
            <person name="Binder M."/>
            <person name="Bloem J."/>
            <person name="Labutti K."/>
            <person name="Salamov A."/>
            <person name="Andreopoulos B."/>
            <person name="Baker S."/>
            <person name="Barry K."/>
            <person name="Bills G."/>
            <person name="Bluhm B."/>
            <person name="Cannon C."/>
            <person name="Castanera R."/>
            <person name="Culley D."/>
            <person name="Daum C."/>
            <person name="Ezra D."/>
            <person name="Gonzalez J."/>
            <person name="Henrissat B."/>
            <person name="Kuo A."/>
            <person name="Liang C."/>
            <person name="Lipzen A."/>
            <person name="Lutzoni F."/>
            <person name="Magnuson J."/>
            <person name="Mondo S."/>
            <person name="Nolan M."/>
            <person name="Ohm R."/>
            <person name="Pangilinan J."/>
            <person name="Park H.-J."/>
            <person name="Ramirez L."/>
            <person name="Alfaro M."/>
            <person name="Sun H."/>
            <person name="Tritt A."/>
            <person name="Yoshinaga Y."/>
            <person name="Zwiers L.-H."/>
            <person name="Turgeon B."/>
            <person name="Goodwin S."/>
            <person name="Spatafora J."/>
            <person name="Crous P."/>
            <person name="Grigoriev I."/>
        </authorList>
    </citation>
    <scope>NUCLEOTIDE SEQUENCE</scope>
    <source>
        <strain evidence="1">CBS 107.79</strain>
    </source>
</reference>
<evidence type="ECO:0000313" key="1">
    <source>
        <dbReference type="EMBL" id="KAF1966920.1"/>
    </source>
</evidence>
<keyword evidence="2" id="KW-1185">Reference proteome</keyword>
<accession>A0A6A5UR80</accession>
<proteinExistence type="predicted"/>
<gene>
    <name evidence="1" type="ORF">BU23DRAFT_306979</name>
</gene>
<dbReference type="AlphaFoldDB" id="A0A6A5UR80"/>
<organism evidence="1 2">
    <name type="scientific">Bimuria novae-zelandiae CBS 107.79</name>
    <dbReference type="NCBI Taxonomy" id="1447943"/>
    <lineage>
        <taxon>Eukaryota</taxon>
        <taxon>Fungi</taxon>
        <taxon>Dikarya</taxon>
        <taxon>Ascomycota</taxon>
        <taxon>Pezizomycotina</taxon>
        <taxon>Dothideomycetes</taxon>
        <taxon>Pleosporomycetidae</taxon>
        <taxon>Pleosporales</taxon>
        <taxon>Massarineae</taxon>
        <taxon>Didymosphaeriaceae</taxon>
        <taxon>Bimuria</taxon>
    </lineage>
</organism>
<name>A0A6A5UR80_9PLEO</name>
<protein>
    <submittedName>
        <fullName evidence="1">Uncharacterized protein</fullName>
    </submittedName>
</protein>
<dbReference type="Proteomes" id="UP000800036">
    <property type="component" value="Unassembled WGS sequence"/>
</dbReference>
<evidence type="ECO:0000313" key="2">
    <source>
        <dbReference type="Proteomes" id="UP000800036"/>
    </source>
</evidence>
<dbReference type="EMBL" id="ML976739">
    <property type="protein sequence ID" value="KAF1966920.1"/>
    <property type="molecule type" value="Genomic_DNA"/>
</dbReference>